<dbReference type="SUPFAM" id="SSF50998">
    <property type="entry name" value="Quinoprotein alcohol dehydrogenase-like"/>
    <property type="match status" value="1"/>
</dbReference>
<feature type="domain" description="Pyrrolo-quinoline quinone repeat" evidence="4">
    <location>
        <begin position="50"/>
        <end position="173"/>
    </location>
</feature>
<evidence type="ECO:0000256" key="1">
    <source>
        <dbReference type="ARBA" id="ARBA00001931"/>
    </source>
</evidence>
<organism evidence="5 6">
    <name type="scientific">Bradyrhizobium sacchari</name>
    <dbReference type="NCBI Taxonomy" id="1399419"/>
    <lineage>
        <taxon>Bacteria</taxon>
        <taxon>Pseudomonadati</taxon>
        <taxon>Pseudomonadota</taxon>
        <taxon>Alphaproteobacteria</taxon>
        <taxon>Hyphomicrobiales</taxon>
        <taxon>Nitrobacteraceae</taxon>
        <taxon>Bradyrhizobium</taxon>
    </lineage>
</organism>
<evidence type="ECO:0000256" key="3">
    <source>
        <dbReference type="ARBA" id="ARBA00023002"/>
    </source>
</evidence>
<name>A0A560KC70_9BRAD</name>
<dbReference type="GO" id="GO:0016491">
    <property type="term" value="F:oxidoreductase activity"/>
    <property type="evidence" value="ECO:0007669"/>
    <property type="project" value="UniProtKB-KW"/>
</dbReference>
<evidence type="ECO:0000313" key="6">
    <source>
        <dbReference type="Proteomes" id="UP000315914"/>
    </source>
</evidence>
<dbReference type="InterPro" id="IPR002372">
    <property type="entry name" value="PQQ_rpt_dom"/>
</dbReference>
<dbReference type="AlphaFoldDB" id="A0A560KC70"/>
<sequence>MATYKQMTVIGVAIVVALTASLLAAVSLKLPASHATCAVTPEWRCEPGQWTTGGRDWRQSYNSPLNQINKDNVAKLGYAWSSDIDGASKLEATPIVVDDVMYLSSIAGIVYALNAATGEQLWRFDPGVASFAALYSKACCGPVNRGVAFWKGRVYVAAFDGTLYALDSKTGGLIWKADTIIDRSRAYKSTGAPYIARDLVSNCANTVRGSRVAALRPVCARGLRKATTASIQQ</sequence>
<dbReference type="SMART" id="SM00564">
    <property type="entry name" value="PQQ"/>
    <property type="match status" value="2"/>
</dbReference>
<accession>A0A560KC70</accession>
<dbReference type="Proteomes" id="UP000315914">
    <property type="component" value="Unassembled WGS sequence"/>
</dbReference>
<dbReference type="Pfam" id="PF01011">
    <property type="entry name" value="PQQ"/>
    <property type="match status" value="1"/>
</dbReference>
<proteinExistence type="inferred from homology"/>
<dbReference type="EMBL" id="VITW01000002">
    <property type="protein sequence ID" value="TWB80872.1"/>
    <property type="molecule type" value="Genomic_DNA"/>
</dbReference>
<comment type="similarity">
    <text evidence="2">Belongs to the bacterial PQQ dehydrogenase family.</text>
</comment>
<reference evidence="5 6" key="1">
    <citation type="submission" date="2019-06" db="EMBL/GenBank/DDBJ databases">
        <title>Genomic Encyclopedia of Type Strains, Phase IV (KMG-V): Genome sequencing to study the core and pangenomes of soil and plant-associated prokaryotes.</title>
        <authorList>
            <person name="Whitman W."/>
        </authorList>
    </citation>
    <scope>NUCLEOTIDE SEQUENCE [LARGE SCALE GENOMIC DNA]</scope>
    <source>
        <strain evidence="5 6">BR 10556</strain>
    </source>
</reference>
<dbReference type="Gene3D" id="2.140.10.10">
    <property type="entry name" value="Quinoprotein alcohol dehydrogenase-like superfamily"/>
    <property type="match status" value="1"/>
</dbReference>
<protein>
    <submittedName>
        <fullName evidence="5">Putative pyrroloquinoline-quinone binding quinoprotein</fullName>
    </submittedName>
</protein>
<gene>
    <name evidence="5" type="ORF">FBZ95_10289</name>
</gene>
<keyword evidence="3" id="KW-0560">Oxidoreductase</keyword>
<dbReference type="OrthoDB" id="9794322at2"/>
<comment type="cofactor">
    <cofactor evidence="1">
        <name>pyrroloquinoline quinone</name>
        <dbReference type="ChEBI" id="CHEBI:58442"/>
    </cofactor>
</comment>
<dbReference type="InterPro" id="IPR011047">
    <property type="entry name" value="Quinoprotein_ADH-like_sf"/>
</dbReference>
<dbReference type="InterPro" id="IPR018391">
    <property type="entry name" value="PQQ_b-propeller_rpt"/>
</dbReference>
<evidence type="ECO:0000313" key="5">
    <source>
        <dbReference type="EMBL" id="TWB80872.1"/>
    </source>
</evidence>
<comment type="caution">
    <text evidence="5">The sequence shown here is derived from an EMBL/GenBank/DDBJ whole genome shotgun (WGS) entry which is preliminary data.</text>
</comment>
<keyword evidence="6" id="KW-1185">Reference proteome</keyword>
<evidence type="ECO:0000256" key="2">
    <source>
        <dbReference type="ARBA" id="ARBA00008156"/>
    </source>
</evidence>
<dbReference type="PANTHER" id="PTHR32303">
    <property type="entry name" value="QUINOPROTEIN ALCOHOL DEHYDROGENASE (CYTOCHROME C)"/>
    <property type="match status" value="1"/>
</dbReference>
<evidence type="ECO:0000259" key="4">
    <source>
        <dbReference type="Pfam" id="PF01011"/>
    </source>
</evidence>